<comment type="caution">
    <text evidence="1">The sequence shown here is derived from an EMBL/GenBank/DDBJ whole genome shotgun (WGS) entry which is preliminary data.</text>
</comment>
<protein>
    <submittedName>
        <fullName evidence="1">Uncharacterized protein</fullName>
    </submittedName>
</protein>
<accession>A0A2W7QZI7</accession>
<proteinExistence type="predicted"/>
<sequence length="47" mass="5314">MVIILIALFPLVKGLEDRRPMTEATSIIELFNPSFTSNSLELNKLHT</sequence>
<gene>
    <name evidence="1" type="ORF">LV84_03071</name>
</gene>
<name>A0A2W7QZI7_9BACT</name>
<organism evidence="1 2">
    <name type="scientific">Algoriphagus ratkowskyi</name>
    <dbReference type="NCBI Taxonomy" id="57028"/>
    <lineage>
        <taxon>Bacteria</taxon>
        <taxon>Pseudomonadati</taxon>
        <taxon>Bacteroidota</taxon>
        <taxon>Cytophagia</taxon>
        <taxon>Cytophagales</taxon>
        <taxon>Cyclobacteriaceae</taxon>
        <taxon>Algoriphagus</taxon>
    </lineage>
</organism>
<dbReference type="Proteomes" id="UP000249115">
    <property type="component" value="Unassembled WGS sequence"/>
</dbReference>
<evidence type="ECO:0000313" key="1">
    <source>
        <dbReference type="EMBL" id="PZX53963.1"/>
    </source>
</evidence>
<dbReference type="AlphaFoldDB" id="A0A2W7QZI7"/>
<evidence type="ECO:0000313" key="2">
    <source>
        <dbReference type="Proteomes" id="UP000249115"/>
    </source>
</evidence>
<dbReference type="EMBL" id="QKZU01000011">
    <property type="protein sequence ID" value="PZX53963.1"/>
    <property type="molecule type" value="Genomic_DNA"/>
</dbReference>
<reference evidence="1 2" key="1">
    <citation type="submission" date="2018-06" db="EMBL/GenBank/DDBJ databases">
        <title>Genomic Encyclopedia of Archaeal and Bacterial Type Strains, Phase II (KMG-II): from individual species to whole genera.</title>
        <authorList>
            <person name="Goeker M."/>
        </authorList>
    </citation>
    <scope>NUCLEOTIDE SEQUENCE [LARGE SCALE GENOMIC DNA]</scope>
    <source>
        <strain evidence="1 2">DSM 22686</strain>
    </source>
</reference>